<organism evidence="1">
    <name type="scientific">uncultured Gemmatimonadaceae bacterium</name>
    <dbReference type="NCBI Taxonomy" id="246130"/>
    <lineage>
        <taxon>Bacteria</taxon>
        <taxon>Pseudomonadati</taxon>
        <taxon>Gemmatimonadota</taxon>
        <taxon>Gemmatimonadia</taxon>
        <taxon>Gemmatimonadales</taxon>
        <taxon>Gemmatimonadaceae</taxon>
        <taxon>environmental samples</taxon>
    </lineage>
</organism>
<proteinExistence type="predicted"/>
<protein>
    <recommendedName>
        <fullName evidence="2">DUF3108 domain-containing protein</fullName>
    </recommendedName>
</protein>
<accession>A0A6J4M492</accession>
<evidence type="ECO:0008006" key="2">
    <source>
        <dbReference type="Google" id="ProtNLM"/>
    </source>
</evidence>
<dbReference type="Pfam" id="PF11306">
    <property type="entry name" value="DUF3108"/>
    <property type="match status" value="1"/>
</dbReference>
<evidence type="ECO:0000313" key="1">
    <source>
        <dbReference type="EMBL" id="CAA9349722.1"/>
    </source>
</evidence>
<dbReference type="AlphaFoldDB" id="A0A6J4M492"/>
<gene>
    <name evidence="1" type="ORF">AVDCRST_MAG40-2835</name>
</gene>
<dbReference type="InterPro" id="IPR021457">
    <property type="entry name" value="DUF3108"/>
</dbReference>
<dbReference type="EMBL" id="CADCTX010000784">
    <property type="protein sequence ID" value="CAA9349722.1"/>
    <property type="molecule type" value="Genomic_DNA"/>
</dbReference>
<reference evidence="1" key="1">
    <citation type="submission" date="2020-02" db="EMBL/GenBank/DDBJ databases">
        <authorList>
            <person name="Meier V. D."/>
        </authorList>
    </citation>
    <scope>NUCLEOTIDE SEQUENCE</scope>
    <source>
        <strain evidence="1">AVDCRST_MAG40</strain>
    </source>
</reference>
<dbReference type="Gene3D" id="2.40.360.20">
    <property type="match status" value="1"/>
</dbReference>
<sequence>MAPRGPAAAARRPAWPFGVGERADYEVRFGPLRVGNGTMEITGVDTVRGRPAFHSVMRVRGGTLFYKVDDRYESWWDTTTLSSYRHRQDLDEGRKERERLFEIFPAEGYYLRDGSEERQPTVAQPLDDGSFFYFVRTIPLQVGRSYTFNRYFRPDRNPVVIRVVRREKVTVPAGTFDAVVIQPQIKTRGIFGENGKAEIWLSDDERRVMLQMQTRLKFGSLNLYLKSYQPPAR</sequence>
<name>A0A6J4M492_9BACT</name>